<dbReference type="AlphaFoldDB" id="A0AAW9RKG1"/>
<dbReference type="EMBL" id="JAZHOF010000010">
    <property type="protein sequence ID" value="MEJ8574124.1"/>
    <property type="molecule type" value="Genomic_DNA"/>
</dbReference>
<gene>
    <name evidence="2" type="ORF">V3328_21745</name>
</gene>
<comment type="caution">
    <text evidence="2">The sequence shown here is derived from an EMBL/GenBank/DDBJ whole genome shotgun (WGS) entry which is preliminary data.</text>
</comment>
<accession>A0AAW9RKG1</accession>
<evidence type="ECO:0000256" key="1">
    <source>
        <dbReference type="SAM" id="Phobius"/>
    </source>
</evidence>
<sequence length="124" mass="12881">MSAPEASDQDHDPNAGGWSERNYRILKISVIVMGVLIVLGLIVVFATIVNRMVASDAPDEAAPVAVALPADVATILGPDGDVVSTALDGSRLAIVFKRPEGHAVLVVDLRSGQVLNVISGEAAR</sequence>
<dbReference type="RefSeq" id="WP_340331825.1">
    <property type="nucleotide sequence ID" value="NZ_JAZHOF010000010.1"/>
</dbReference>
<evidence type="ECO:0000313" key="2">
    <source>
        <dbReference type="EMBL" id="MEJ8574124.1"/>
    </source>
</evidence>
<reference evidence="2 3" key="1">
    <citation type="submission" date="2024-02" db="EMBL/GenBank/DDBJ databases">
        <title>Genome analysis and characterization of Microbaculum marinisediminis sp. nov., isolated from marine sediment.</title>
        <authorList>
            <person name="Du Z.-J."/>
            <person name="Ye Y.-Q."/>
            <person name="Zhang Z.-R."/>
            <person name="Yuan S.-M."/>
            <person name="Zhang X.-Y."/>
        </authorList>
    </citation>
    <scope>NUCLEOTIDE SEQUENCE [LARGE SCALE GENOMIC DNA]</scope>
    <source>
        <strain evidence="2 3">SDUM1044001</strain>
    </source>
</reference>
<dbReference type="Proteomes" id="UP001378188">
    <property type="component" value="Unassembled WGS sequence"/>
</dbReference>
<keyword evidence="1" id="KW-0472">Membrane</keyword>
<feature type="transmembrane region" description="Helical" evidence="1">
    <location>
        <begin position="28"/>
        <end position="49"/>
    </location>
</feature>
<dbReference type="Pfam" id="PF20082">
    <property type="entry name" value="DUF6476"/>
    <property type="match status" value="1"/>
</dbReference>
<keyword evidence="1" id="KW-0812">Transmembrane</keyword>
<keyword evidence="3" id="KW-1185">Reference proteome</keyword>
<keyword evidence="1" id="KW-1133">Transmembrane helix</keyword>
<organism evidence="2 3">
    <name type="scientific">Microbaculum marinum</name>
    <dbReference type="NCBI Taxonomy" id="1764581"/>
    <lineage>
        <taxon>Bacteria</taxon>
        <taxon>Pseudomonadati</taxon>
        <taxon>Pseudomonadota</taxon>
        <taxon>Alphaproteobacteria</taxon>
        <taxon>Hyphomicrobiales</taxon>
        <taxon>Tepidamorphaceae</taxon>
        <taxon>Microbaculum</taxon>
    </lineage>
</organism>
<name>A0AAW9RKG1_9HYPH</name>
<proteinExistence type="predicted"/>
<dbReference type="InterPro" id="IPR045519">
    <property type="entry name" value="DUF6476"/>
</dbReference>
<evidence type="ECO:0000313" key="3">
    <source>
        <dbReference type="Proteomes" id="UP001378188"/>
    </source>
</evidence>
<protein>
    <submittedName>
        <fullName evidence="2">DUF6476 family protein</fullName>
    </submittedName>
</protein>